<name>A0A4P8PLX3_9VIRU</name>
<protein>
    <submittedName>
        <fullName evidence="2">Uncharacterized protein</fullName>
    </submittedName>
</protein>
<proteinExistence type="predicted"/>
<feature type="region of interest" description="Disordered" evidence="1">
    <location>
        <begin position="1"/>
        <end position="22"/>
    </location>
</feature>
<evidence type="ECO:0000313" key="2">
    <source>
        <dbReference type="EMBL" id="QCQ84976.1"/>
    </source>
</evidence>
<sequence length="75" mass="9066">MTTRRKYASQSEQASRSAQIQPLIRANEIHQHRPATNTRRRKTMRLRKATMHGNYRGARHFLNRHDKKRARRRAF</sequence>
<dbReference type="Proteomes" id="UP000324654">
    <property type="component" value="Genome"/>
</dbReference>
<feature type="compositionally biased region" description="Low complexity" evidence="1">
    <location>
        <begin position="8"/>
        <end position="21"/>
    </location>
</feature>
<accession>A0A4P8PLX3</accession>
<reference evidence="2" key="1">
    <citation type="submission" date="2018-12" db="EMBL/GenBank/DDBJ databases">
        <title>Singled stranded DNA viruses identified in blackflies (Austrosimulium ungulatum) sampled in New Zealand.</title>
        <authorList>
            <person name="Kraberger S."/>
            <person name="Fontenele R.S."/>
            <person name="Schmidlin K."/>
            <person name="Walters M."/>
            <person name="Varsani A."/>
        </authorList>
    </citation>
    <scope>NUCLEOTIDE SEQUENCE [LARGE SCALE GENOMIC DNA]</scope>
    <source>
        <strain evidence="2">142</strain>
    </source>
</reference>
<organism evidence="2">
    <name type="scientific">Blackfly microvirus SF02</name>
    <dbReference type="NCBI Taxonomy" id="2576452"/>
    <lineage>
        <taxon>Viruses</taxon>
        <taxon>Monodnaviria</taxon>
        <taxon>Sangervirae</taxon>
        <taxon>Phixviricota</taxon>
        <taxon>Malgrandaviricetes</taxon>
        <taxon>Petitvirales</taxon>
        <taxon>Microviridae</taxon>
        <taxon>Microvirus</taxon>
    </lineage>
</organism>
<dbReference type="EMBL" id="MK249201">
    <property type="protein sequence ID" value="QCQ84976.1"/>
    <property type="molecule type" value="Genomic_DNA"/>
</dbReference>
<evidence type="ECO:0000256" key="1">
    <source>
        <dbReference type="SAM" id="MobiDB-lite"/>
    </source>
</evidence>